<keyword evidence="2 6" id="KW-0560">Oxidoreductase</keyword>
<dbReference type="InterPro" id="IPR016161">
    <property type="entry name" value="Ald_DH/histidinol_DH"/>
</dbReference>
<evidence type="ECO:0000313" key="8">
    <source>
        <dbReference type="EMBL" id="TRX90117.1"/>
    </source>
</evidence>
<dbReference type="AlphaFoldDB" id="A0A553HQ99"/>
<keyword evidence="9" id="KW-1185">Reference proteome</keyword>
<evidence type="ECO:0000256" key="5">
    <source>
        <dbReference type="PROSITE-ProRule" id="PRU10007"/>
    </source>
</evidence>
<comment type="similarity">
    <text evidence="1 6">Belongs to the aldehyde dehydrogenase family.</text>
</comment>
<evidence type="ECO:0000256" key="1">
    <source>
        <dbReference type="ARBA" id="ARBA00009986"/>
    </source>
</evidence>
<feature type="active site" evidence="5">
    <location>
        <position position="283"/>
    </location>
</feature>
<dbReference type="InterPro" id="IPR016163">
    <property type="entry name" value="Ald_DH_C"/>
</dbReference>
<dbReference type="SUPFAM" id="SSF53720">
    <property type="entry name" value="ALDH-like"/>
    <property type="match status" value="1"/>
</dbReference>
<dbReference type="GO" id="GO:0004029">
    <property type="term" value="F:aldehyde dehydrogenase (NAD+) activity"/>
    <property type="evidence" value="ECO:0007669"/>
    <property type="project" value="UniProtKB-EC"/>
</dbReference>
<dbReference type="PANTHER" id="PTHR11699">
    <property type="entry name" value="ALDEHYDE DEHYDROGENASE-RELATED"/>
    <property type="match status" value="1"/>
</dbReference>
<evidence type="ECO:0000256" key="4">
    <source>
        <dbReference type="ARBA" id="ARBA00049194"/>
    </source>
</evidence>
<dbReference type="FunFam" id="3.40.605.10:FF:000007">
    <property type="entry name" value="NAD/NADP-dependent betaine aldehyde dehydrogenase"/>
    <property type="match status" value="1"/>
</dbReference>
<comment type="caution">
    <text evidence="8">The sequence shown here is derived from an EMBL/GenBank/DDBJ whole genome shotgun (WGS) entry which is preliminary data.</text>
</comment>
<proteinExistence type="inferred from homology"/>
<feature type="domain" description="Aldehyde dehydrogenase" evidence="7">
    <location>
        <begin position="69"/>
        <end position="507"/>
    </location>
</feature>
<name>A0A553HQ99_9PEZI</name>
<evidence type="ECO:0000256" key="3">
    <source>
        <dbReference type="ARBA" id="ARBA00024226"/>
    </source>
</evidence>
<dbReference type="OrthoDB" id="310895at2759"/>
<sequence>MPESFSSPSLDLDRYPIPTQAFIGGEFLDGTSSEKHTLISSVNDAIITKGRPALYHPQNTFEMPLLTLSELQWANTLDVDYAVEAAEEGLKAWQAMSDGARRDALIKYGDLIQQNKERFQWLEGILVGKDAGFCSFEVNFAAELFTYYGNMIDKVSSDVLVSTNENLRYTLHQPWGICAGIVPFNGPIITMAMKLAPALACGNVMIVKTSETNPFSTLYMASLANSAGIPPGVINCLTGGAEAGHALAAHMKIRKISFTGSIPVGKRVQIAAAESNLKGVTLELGGKSPVIVFEDADIDKAVAGIMTFLVMNGQGCALGTRVYVHESVAYELISKVEDLAEMHAGTLGDDPLSESTRSSPLYHHRQKETVLSYIESGKAEATLVCGGSSVGKQGCYVQPTVFVDPQPGARIVREEIFGPVLVITRFKTEEEVVKMANDTEFGLASTVYTKDIARALRLSRLLEAGSVHINGSGWPNPKVPMTGWKQSGQGIENGREAMMDWMQVKVVSLSV</sequence>
<dbReference type="Gene3D" id="3.40.309.10">
    <property type="entry name" value="Aldehyde Dehydrogenase, Chain A, domain 2"/>
    <property type="match status" value="1"/>
</dbReference>
<dbReference type="STRING" id="2512241.A0A553HQ99"/>
<dbReference type="FunFam" id="3.40.309.10:FF:000012">
    <property type="entry name" value="Betaine aldehyde dehydrogenase"/>
    <property type="match status" value="1"/>
</dbReference>
<dbReference type="Proteomes" id="UP000319160">
    <property type="component" value="Unassembled WGS sequence"/>
</dbReference>
<gene>
    <name evidence="8" type="ORF">FHL15_009036</name>
</gene>
<dbReference type="InterPro" id="IPR016162">
    <property type="entry name" value="Ald_DH_N"/>
</dbReference>
<dbReference type="PROSITE" id="PS00687">
    <property type="entry name" value="ALDEHYDE_DEHYDR_GLU"/>
    <property type="match status" value="1"/>
</dbReference>
<evidence type="ECO:0000256" key="2">
    <source>
        <dbReference type="ARBA" id="ARBA00023002"/>
    </source>
</evidence>
<dbReference type="EMBL" id="VFLP01000059">
    <property type="protein sequence ID" value="TRX90117.1"/>
    <property type="molecule type" value="Genomic_DNA"/>
</dbReference>
<dbReference type="Gene3D" id="3.40.605.10">
    <property type="entry name" value="Aldehyde Dehydrogenase, Chain A, domain 1"/>
    <property type="match status" value="1"/>
</dbReference>
<dbReference type="InterPro" id="IPR015590">
    <property type="entry name" value="Aldehyde_DH_dom"/>
</dbReference>
<comment type="catalytic activity">
    <reaction evidence="4">
        <text>an aldehyde + NAD(+) + H2O = a carboxylate + NADH + 2 H(+)</text>
        <dbReference type="Rhea" id="RHEA:16185"/>
        <dbReference type="ChEBI" id="CHEBI:15377"/>
        <dbReference type="ChEBI" id="CHEBI:15378"/>
        <dbReference type="ChEBI" id="CHEBI:17478"/>
        <dbReference type="ChEBI" id="CHEBI:29067"/>
        <dbReference type="ChEBI" id="CHEBI:57540"/>
        <dbReference type="ChEBI" id="CHEBI:57945"/>
        <dbReference type="EC" id="1.2.1.3"/>
    </reaction>
</comment>
<reference evidence="9" key="1">
    <citation type="submission" date="2019-06" db="EMBL/GenBank/DDBJ databases">
        <title>Draft genome sequence of the griseofulvin-producing fungus Xylaria cubensis strain G536.</title>
        <authorList>
            <person name="Mead M.E."/>
            <person name="Raja H.A."/>
            <person name="Steenwyk J.L."/>
            <person name="Knowles S.L."/>
            <person name="Oberlies N.H."/>
            <person name="Rokas A."/>
        </authorList>
    </citation>
    <scope>NUCLEOTIDE SEQUENCE [LARGE SCALE GENOMIC DNA]</scope>
    <source>
        <strain evidence="9">G536</strain>
    </source>
</reference>
<protein>
    <recommendedName>
        <fullName evidence="3">aldehyde dehydrogenase (NAD(+))</fullName>
        <ecNumber evidence="3">1.2.1.3</ecNumber>
    </recommendedName>
</protein>
<dbReference type="Pfam" id="PF00171">
    <property type="entry name" value="Aldedh"/>
    <property type="match status" value="1"/>
</dbReference>
<evidence type="ECO:0000256" key="6">
    <source>
        <dbReference type="RuleBase" id="RU003345"/>
    </source>
</evidence>
<dbReference type="InterPro" id="IPR029510">
    <property type="entry name" value="Ald_DH_CS_GLU"/>
</dbReference>
<dbReference type="EC" id="1.2.1.3" evidence="3"/>
<accession>A0A553HQ99</accession>
<evidence type="ECO:0000313" key="9">
    <source>
        <dbReference type="Proteomes" id="UP000319160"/>
    </source>
</evidence>
<evidence type="ECO:0000259" key="7">
    <source>
        <dbReference type="Pfam" id="PF00171"/>
    </source>
</evidence>
<organism evidence="8 9">
    <name type="scientific">Xylaria flabelliformis</name>
    <dbReference type="NCBI Taxonomy" id="2512241"/>
    <lineage>
        <taxon>Eukaryota</taxon>
        <taxon>Fungi</taxon>
        <taxon>Dikarya</taxon>
        <taxon>Ascomycota</taxon>
        <taxon>Pezizomycotina</taxon>
        <taxon>Sordariomycetes</taxon>
        <taxon>Xylariomycetidae</taxon>
        <taxon>Xylariales</taxon>
        <taxon>Xylariaceae</taxon>
        <taxon>Xylaria</taxon>
    </lineage>
</organism>